<protein>
    <recommendedName>
        <fullName evidence="4">PorV/PorQ family protein</fullName>
    </recommendedName>
</protein>
<keyword evidence="1" id="KW-0732">Signal</keyword>
<feature type="signal peptide" evidence="1">
    <location>
        <begin position="1"/>
        <end position="19"/>
    </location>
</feature>
<dbReference type="Pfam" id="PF20230">
    <property type="entry name" value="DUF6588"/>
    <property type="match status" value="1"/>
</dbReference>
<accession>A0A3Q9FKA3</accession>
<feature type="chain" id="PRO_5018669668" description="PorV/PorQ family protein" evidence="1">
    <location>
        <begin position="20"/>
        <end position="331"/>
    </location>
</feature>
<dbReference type="RefSeq" id="WP_126613228.1">
    <property type="nucleotide sequence ID" value="NZ_CP034562.1"/>
</dbReference>
<dbReference type="InterPro" id="IPR046495">
    <property type="entry name" value="DUF6588"/>
</dbReference>
<dbReference type="EMBL" id="CP034562">
    <property type="protein sequence ID" value="AZQ62073.1"/>
    <property type="molecule type" value="Genomic_DNA"/>
</dbReference>
<dbReference type="KEGG" id="fll:EI427_07410"/>
<reference evidence="2 3" key="1">
    <citation type="submission" date="2018-12" db="EMBL/GenBank/DDBJ databases">
        <title>Flammeovirga pectinis sp. nov., isolated from the gut of the Korean scallop, Patinopecten yessoensis.</title>
        <authorList>
            <person name="Bae J.-W."/>
            <person name="Jeong Y.-S."/>
            <person name="Kang W."/>
        </authorList>
    </citation>
    <scope>NUCLEOTIDE SEQUENCE [LARGE SCALE GENOMIC DNA]</scope>
    <source>
        <strain evidence="2 3">L12M1</strain>
    </source>
</reference>
<dbReference type="OrthoDB" id="9775382at2"/>
<evidence type="ECO:0008006" key="4">
    <source>
        <dbReference type="Google" id="ProtNLM"/>
    </source>
</evidence>
<gene>
    <name evidence="2" type="ORF">EI427_07410</name>
</gene>
<dbReference type="AlphaFoldDB" id="A0A3Q9FKA3"/>
<keyword evidence="3" id="KW-1185">Reference proteome</keyword>
<proteinExistence type="predicted"/>
<dbReference type="Proteomes" id="UP000267268">
    <property type="component" value="Chromosome 1"/>
</dbReference>
<sequence>MKYVYTSILFLLVANFCSAQDILSIFATKGPNAQQSSLELFKRYTNPLAESYSWAISMGWNHTARPHRPIGFDISIGTAAVLIPDNKLTYSVDGIDGVRIISGNPQVPTFFGSNTASSVIGVKNDDGTESIIPATRGVNLSAAPLPFFKFGLGVFKNTELMGRIFPKLEYNGMEIKMWGVGIKHNIIQWFYREKSPFDLSVFAGYTQADGLYPLEQSMVAPVTNPGNMLFTTRGGDFEAILSKTFPLVTFYISSGFAYSKNNLQLVGDYTLLYNKEESLNIPPNGVTEEYELKAWKFGGGIMLKFGLVFINGDYSYSEYHLISTGLGLTLK</sequence>
<organism evidence="2 3">
    <name type="scientific">Flammeovirga pectinis</name>
    <dbReference type="NCBI Taxonomy" id="2494373"/>
    <lineage>
        <taxon>Bacteria</taxon>
        <taxon>Pseudomonadati</taxon>
        <taxon>Bacteroidota</taxon>
        <taxon>Cytophagia</taxon>
        <taxon>Cytophagales</taxon>
        <taxon>Flammeovirgaceae</taxon>
        <taxon>Flammeovirga</taxon>
    </lineage>
</organism>
<evidence type="ECO:0000256" key="1">
    <source>
        <dbReference type="SAM" id="SignalP"/>
    </source>
</evidence>
<name>A0A3Q9FKA3_9BACT</name>
<evidence type="ECO:0000313" key="2">
    <source>
        <dbReference type="EMBL" id="AZQ62073.1"/>
    </source>
</evidence>
<evidence type="ECO:0000313" key="3">
    <source>
        <dbReference type="Proteomes" id="UP000267268"/>
    </source>
</evidence>